<feature type="compositionally biased region" description="Basic and acidic residues" evidence="1">
    <location>
        <begin position="71"/>
        <end position="80"/>
    </location>
</feature>
<dbReference type="Pfam" id="PF01812">
    <property type="entry name" value="5-FTHF_cyc-lig"/>
    <property type="match status" value="1"/>
</dbReference>
<evidence type="ECO:0000313" key="2">
    <source>
        <dbReference type="EMBL" id="GLH96605.1"/>
    </source>
</evidence>
<accession>A0ABQ5QQP8</accession>
<proteinExistence type="predicted"/>
<feature type="region of interest" description="Disordered" evidence="1">
    <location>
        <begin position="55"/>
        <end position="125"/>
    </location>
</feature>
<evidence type="ECO:0000313" key="3">
    <source>
        <dbReference type="Proteomes" id="UP001144280"/>
    </source>
</evidence>
<reference evidence="2" key="1">
    <citation type="submission" date="2022-12" db="EMBL/GenBank/DDBJ databases">
        <title>New Phytohabitans aurantiacus sp. RD004123 nov., an actinomycete isolated from soil.</title>
        <authorList>
            <person name="Triningsih D.W."/>
            <person name="Harunari E."/>
            <person name="Igarashi Y."/>
        </authorList>
    </citation>
    <scope>NUCLEOTIDE SEQUENCE</scope>
    <source>
        <strain evidence="2">RD004123</strain>
    </source>
</reference>
<name>A0ABQ5QQP8_9ACTN</name>
<evidence type="ECO:0000256" key="1">
    <source>
        <dbReference type="SAM" id="MobiDB-lite"/>
    </source>
</evidence>
<organism evidence="2 3">
    <name type="scientific">Phytohabitans aurantiacus</name>
    <dbReference type="NCBI Taxonomy" id="3016789"/>
    <lineage>
        <taxon>Bacteria</taxon>
        <taxon>Bacillati</taxon>
        <taxon>Actinomycetota</taxon>
        <taxon>Actinomycetes</taxon>
        <taxon>Micromonosporales</taxon>
        <taxon>Micromonosporaceae</taxon>
    </lineage>
</organism>
<dbReference type="SUPFAM" id="SSF100950">
    <property type="entry name" value="NagB/RpiA/CoA transferase-like"/>
    <property type="match status" value="1"/>
</dbReference>
<gene>
    <name evidence="2" type="ORF">Pa4123_18790</name>
</gene>
<dbReference type="InterPro" id="IPR024185">
    <property type="entry name" value="FTHF_cligase-like_sf"/>
</dbReference>
<keyword evidence="3" id="KW-1185">Reference proteome</keyword>
<dbReference type="InterPro" id="IPR037171">
    <property type="entry name" value="NagB/RpiA_transferase-like"/>
</dbReference>
<dbReference type="Gene3D" id="3.40.50.10420">
    <property type="entry name" value="NagB/RpiA/CoA transferase-like"/>
    <property type="match status" value="1"/>
</dbReference>
<sequence>MPAIDLVICGSVAVNAQIARMGKGAGYSDIELEAGLSTAETTIVHELQVIVGPRPETEHDFRVTRSSQPRESSHALRRDGPQACSGISSTRRRSPPIQKGVTHGVSSAKRVSHHAGATTAYGPRA</sequence>
<dbReference type="Proteomes" id="UP001144280">
    <property type="component" value="Unassembled WGS sequence"/>
</dbReference>
<dbReference type="InterPro" id="IPR002698">
    <property type="entry name" value="FTHF_cligase"/>
</dbReference>
<comment type="caution">
    <text evidence="2">The sequence shown here is derived from an EMBL/GenBank/DDBJ whole genome shotgun (WGS) entry which is preliminary data.</text>
</comment>
<dbReference type="EMBL" id="BSDI01000007">
    <property type="protein sequence ID" value="GLH96605.1"/>
    <property type="molecule type" value="Genomic_DNA"/>
</dbReference>
<protein>
    <submittedName>
        <fullName evidence="2">Uncharacterized protein</fullName>
    </submittedName>
</protein>